<gene>
    <name evidence="2" type="ORF">RHSP_46070</name>
</gene>
<name>N6U508_9HYPH</name>
<organism evidence="2 3">
    <name type="scientific">Rhizobium freirei PRF 81</name>
    <dbReference type="NCBI Taxonomy" id="363754"/>
    <lineage>
        <taxon>Bacteria</taxon>
        <taxon>Pseudomonadati</taxon>
        <taxon>Pseudomonadota</taxon>
        <taxon>Alphaproteobacteria</taxon>
        <taxon>Hyphomicrobiales</taxon>
        <taxon>Rhizobiaceae</taxon>
        <taxon>Rhizobium/Agrobacterium group</taxon>
        <taxon>Rhizobium</taxon>
    </lineage>
</organism>
<dbReference type="Proteomes" id="UP000012429">
    <property type="component" value="Unassembled WGS sequence"/>
</dbReference>
<accession>N6U508</accession>
<sequence>MEFPTRATQFRIRKRAAVRQPFDFFGRRSIRRCRRIGERRCADGTIEELEEIRLVRRKDQRLAAGAKRLVIGSHRTIELVEVGIAFRGIGEDGVALGFTLTTQDFRVPSRIRDDFDNLTVRNRAAALAFFVTSGADQLRFRQTFGLHAVVGILRHLLRQVRAADADILDVETKRLRIAMQIVTHFGHHGGAFVGERRFETTQTVDTAQRGVEAGSQTRFRRITIARYRLAELAGVGDLVDDESIDLIELAARNLNADIVQIETKLLLLDVLDAVGIHEGERQLEIEARLGLDGANLAEAQHDGLLAGIDHEHRRIDEQQHHRKRDENGWQTAGRHYLASG</sequence>
<evidence type="ECO:0000313" key="2">
    <source>
        <dbReference type="EMBL" id="ENN87694.1"/>
    </source>
</evidence>
<dbReference type="AlphaFoldDB" id="N6U508"/>
<evidence type="ECO:0000313" key="3">
    <source>
        <dbReference type="Proteomes" id="UP000012429"/>
    </source>
</evidence>
<keyword evidence="3" id="KW-1185">Reference proteome</keyword>
<reference evidence="2 3" key="1">
    <citation type="journal article" date="2012" name="BMC Genomics">
        <title>Genomic basis of broad host range and environmental adaptability of Rhizobium tropici CIAT 899 and Rhizobium sp. PRF 81 which are used in inoculants for common bean (Phaseolus vulgaris L.).</title>
        <authorList>
            <person name="Ormeno-Orrillo E."/>
            <person name="Menna P."/>
            <person name="Almeida L.G."/>
            <person name="Ollero F.J."/>
            <person name="Nicolas M.F."/>
            <person name="Pains Rodrigues E."/>
            <person name="Shigueyoshi Nakatani A."/>
            <person name="Silva Batista J.S."/>
            <person name="Oliveira Chueire L.M."/>
            <person name="Souza R.C."/>
            <person name="Ribeiro Vasconcelos A.T."/>
            <person name="Megias M."/>
            <person name="Hungria M."/>
            <person name="Martinez-Romero E."/>
        </authorList>
    </citation>
    <scope>NUCLEOTIDE SEQUENCE [LARGE SCALE GENOMIC DNA]</scope>
    <source>
        <strain evidence="2 3">PRF 81</strain>
    </source>
</reference>
<proteinExistence type="predicted"/>
<protein>
    <submittedName>
        <fullName evidence="2">Uncharacterized protein</fullName>
    </submittedName>
</protein>
<evidence type="ECO:0000256" key="1">
    <source>
        <dbReference type="SAM" id="MobiDB-lite"/>
    </source>
</evidence>
<feature type="region of interest" description="Disordered" evidence="1">
    <location>
        <begin position="316"/>
        <end position="340"/>
    </location>
</feature>
<dbReference type="EMBL" id="AQHN01000055">
    <property type="protein sequence ID" value="ENN87694.1"/>
    <property type="molecule type" value="Genomic_DNA"/>
</dbReference>
<comment type="caution">
    <text evidence="2">The sequence shown here is derived from an EMBL/GenBank/DDBJ whole genome shotgun (WGS) entry which is preliminary data.</text>
</comment>
<feature type="compositionally biased region" description="Basic and acidic residues" evidence="1">
    <location>
        <begin position="316"/>
        <end position="327"/>
    </location>
</feature>